<sequence length="207" mass="22244">MYEDVLIPTDGSDGTRQSIDHGLTIAQQFDASVHALSIVPEGPLGTLQNDAVTPAAYRAVDRVEAECERVGVPVETTVEQGVPHEAILEYASANDVDMIVMGTQGRSGLDRVLVGSVTERVVRMADVPVVTVRQTDEIRIEGAEEADALARTALADDRTGLEAEDFSTLEGPHRTSATWIVVLETETETVDVHVDALTADTRIVGHE</sequence>
<dbReference type="OrthoDB" id="105697at2157"/>
<evidence type="ECO:0000256" key="1">
    <source>
        <dbReference type="ARBA" id="ARBA00008791"/>
    </source>
</evidence>
<organism evidence="3 4">
    <name type="scientific">Natronorubrum sediminis</name>
    <dbReference type="NCBI Taxonomy" id="640943"/>
    <lineage>
        <taxon>Archaea</taxon>
        <taxon>Methanobacteriati</taxon>
        <taxon>Methanobacteriota</taxon>
        <taxon>Stenosarchaea group</taxon>
        <taxon>Halobacteria</taxon>
        <taxon>Halobacteriales</taxon>
        <taxon>Natrialbaceae</taxon>
        <taxon>Natronorubrum</taxon>
    </lineage>
</organism>
<dbReference type="SUPFAM" id="SSF52402">
    <property type="entry name" value="Adenine nucleotide alpha hydrolases-like"/>
    <property type="match status" value="1"/>
</dbReference>
<evidence type="ECO:0000259" key="2">
    <source>
        <dbReference type="Pfam" id="PF00582"/>
    </source>
</evidence>
<feature type="domain" description="UspA" evidence="2">
    <location>
        <begin position="1"/>
        <end position="133"/>
    </location>
</feature>
<gene>
    <name evidence="3" type="ORF">SAMN04487967_0220</name>
</gene>
<dbReference type="PANTHER" id="PTHR46268:SF6">
    <property type="entry name" value="UNIVERSAL STRESS PROTEIN UP12"/>
    <property type="match status" value="1"/>
</dbReference>
<accession>A0A1H6FMV2</accession>
<evidence type="ECO:0000313" key="4">
    <source>
        <dbReference type="Proteomes" id="UP000199112"/>
    </source>
</evidence>
<dbReference type="InterPro" id="IPR006016">
    <property type="entry name" value="UspA"/>
</dbReference>
<protein>
    <submittedName>
        <fullName evidence="3">Nucleotide-binding universal stress protein, UspA family</fullName>
    </submittedName>
</protein>
<reference evidence="4" key="1">
    <citation type="submission" date="2016-10" db="EMBL/GenBank/DDBJ databases">
        <authorList>
            <person name="Varghese N."/>
            <person name="Submissions S."/>
        </authorList>
    </citation>
    <scope>NUCLEOTIDE SEQUENCE [LARGE SCALE GENOMIC DNA]</scope>
    <source>
        <strain evidence="4">CGMCC 1.8981</strain>
    </source>
</reference>
<dbReference type="InterPro" id="IPR006015">
    <property type="entry name" value="Universal_stress_UspA"/>
</dbReference>
<keyword evidence="4" id="KW-1185">Reference proteome</keyword>
<dbReference type="InterPro" id="IPR014729">
    <property type="entry name" value="Rossmann-like_a/b/a_fold"/>
</dbReference>
<dbReference type="EMBL" id="FNWL01000001">
    <property type="protein sequence ID" value="SEH11153.1"/>
    <property type="molecule type" value="Genomic_DNA"/>
</dbReference>
<dbReference type="Pfam" id="PF00582">
    <property type="entry name" value="Usp"/>
    <property type="match status" value="1"/>
</dbReference>
<dbReference type="Proteomes" id="UP000199112">
    <property type="component" value="Unassembled WGS sequence"/>
</dbReference>
<dbReference type="Gene3D" id="3.40.50.620">
    <property type="entry name" value="HUPs"/>
    <property type="match status" value="1"/>
</dbReference>
<dbReference type="RefSeq" id="WP_090503879.1">
    <property type="nucleotide sequence ID" value="NZ_FNWL01000001.1"/>
</dbReference>
<name>A0A1H6FMV2_9EURY</name>
<dbReference type="PANTHER" id="PTHR46268">
    <property type="entry name" value="STRESS RESPONSE PROTEIN NHAX"/>
    <property type="match status" value="1"/>
</dbReference>
<dbReference type="CDD" id="cd00293">
    <property type="entry name" value="USP-like"/>
    <property type="match status" value="1"/>
</dbReference>
<evidence type="ECO:0000313" key="3">
    <source>
        <dbReference type="EMBL" id="SEH11153.1"/>
    </source>
</evidence>
<dbReference type="PRINTS" id="PR01438">
    <property type="entry name" value="UNVRSLSTRESS"/>
</dbReference>
<dbReference type="AlphaFoldDB" id="A0A1H6FMV2"/>
<proteinExistence type="inferred from homology"/>
<comment type="similarity">
    <text evidence="1">Belongs to the universal stress protein A family.</text>
</comment>